<keyword evidence="1" id="KW-0472">Membrane</keyword>
<dbReference type="InterPro" id="IPR005182">
    <property type="entry name" value="YdbS-like_PH"/>
</dbReference>
<dbReference type="RefSeq" id="WP_065995050.1">
    <property type="nucleotide sequence ID" value="NZ_CP029397.2"/>
</dbReference>
<dbReference type="PANTHER" id="PTHR37938">
    <property type="entry name" value="BLL0215 PROTEIN"/>
    <property type="match status" value="1"/>
</dbReference>
<keyword evidence="4" id="KW-1185">Reference proteome</keyword>
<feature type="domain" description="YdbS-like PH" evidence="2">
    <location>
        <begin position="65"/>
        <end position="131"/>
    </location>
</feature>
<evidence type="ECO:0000313" key="3">
    <source>
        <dbReference type="EMBL" id="AWL28970.1"/>
    </source>
</evidence>
<dbReference type="Pfam" id="PF03703">
    <property type="entry name" value="bPH_2"/>
    <property type="match status" value="1"/>
</dbReference>
<accession>A0A2S2FDK3</accession>
<feature type="transmembrane region" description="Helical" evidence="1">
    <location>
        <begin position="21"/>
        <end position="41"/>
    </location>
</feature>
<proteinExistence type="predicted"/>
<evidence type="ECO:0000256" key="1">
    <source>
        <dbReference type="SAM" id="Phobius"/>
    </source>
</evidence>
<keyword evidence="1" id="KW-1133">Transmembrane helix</keyword>
<dbReference type="EMBL" id="CP029397">
    <property type="protein sequence ID" value="AWL28970.1"/>
    <property type="molecule type" value="Genomic_DNA"/>
</dbReference>
<sequence>MGNYIEENLARDEKIIVKAQVTWLSQFWYLLFGGLFVLMALPSKNVIFFLLGIIFIAIAVIHVVTTELALTSRRIIAKSGLVRRNTIELKVNRIESLGVDQGVLGRILNFGSITVKGIGGSHAPIPYIARPMEFRQQVNNFLDELDDQEKKIS</sequence>
<organism evidence="3 4">
    <name type="scientific">Acinetobacter defluvii</name>
    <dbReference type="NCBI Taxonomy" id="1871111"/>
    <lineage>
        <taxon>Bacteria</taxon>
        <taxon>Pseudomonadati</taxon>
        <taxon>Pseudomonadota</taxon>
        <taxon>Gammaproteobacteria</taxon>
        <taxon>Moraxellales</taxon>
        <taxon>Moraxellaceae</taxon>
        <taxon>Acinetobacter</taxon>
    </lineage>
</organism>
<dbReference type="AlphaFoldDB" id="A0A2S2FDK3"/>
<name>A0A2S2FDK3_9GAMM</name>
<evidence type="ECO:0000313" key="4">
    <source>
        <dbReference type="Proteomes" id="UP000245977"/>
    </source>
</evidence>
<dbReference type="Proteomes" id="UP000245977">
    <property type="component" value="Chromosome"/>
</dbReference>
<dbReference type="KEGG" id="adv:DJ533_10535"/>
<dbReference type="PANTHER" id="PTHR37938:SF1">
    <property type="entry name" value="BLL0215 PROTEIN"/>
    <property type="match status" value="1"/>
</dbReference>
<feature type="transmembrane region" description="Helical" evidence="1">
    <location>
        <begin position="47"/>
        <end position="70"/>
    </location>
</feature>
<reference evidence="3" key="1">
    <citation type="submission" date="2019-08" db="EMBL/GenBank/DDBJ databases">
        <title>The complete genome of Acinetobacter defluvii strain WCHAD010030.</title>
        <authorList>
            <person name="Hu Y."/>
            <person name="Qin J."/>
            <person name="Feng Y."/>
            <person name="Zong Z."/>
        </authorList>
    </citation>
    <scope>NUCLEOTIDE SEQUENCE</scope>
    <source>
        <strain evidence="3">WCHA30</strain>
    </source>
</reference>
<gene>
    <name evidence="3" type="ORF">DJ533_10535</name>
</gene>
<dbReference type="STRING" id="1871111.GCA_001704615_01172"/>
<evidence type="ECO:0000259" key="2">
    <source>
        <dbReference type="Pfam" id="PF03703"/>
    </source>
</evidence>
<keyword evidence="1" id="KW-0812">Transmembrane</keyword>
<dbReference type="OrthoDB" id="3378680at2"/>
<protein>
    <submittedName>
        <fullName evidence="3">PH domain-containing protein</fullName>
    </submittedName>
</protein>